<dbReference type="PANTHER" id="PTHR11707:SF28">
    <property type="entry name" value="60 KDA LYSOPHOSPHOLIPASE"/>
    <property type="match status" value="1"/>
</dbReference>
<feature type="domain" description="Asparaginase/glutaminase C-terminal" evidence="6">
    <location>
        <begin position="215"/>
        <end position="328"/>
    </location>
</feature>
<dbReference type="InterPro" id="IPR027474">
    <property type="entry name" value="L-asparaginase_N"/>
</dbReference>
<keyword evidence="8" id="KW-1185">Reference proteome</keyword>
<dbReference type="InterPro" id="IPR027473">
    <property type="entry name" value="L-asparaginase_C"/>
</dbReference>
<feature type="binding site" evidence="4">
    <location>
        <position position="64"/>
    </location>
    <ligand>
        <name>substrate</name>
    </ligand>
</feature>
<dbReference type="InterPro" id="IPR006034">
    <property type="entry name" value="Asparaginase/glutaminase-like"/>
</dbReference>
<evidence type="ECO:0000256" key="1">
    <source>
        <dbReference type="ARBA" id="ARBA00010518"/>
    </source>
</evidence>
<comment type="caution">
    <text evidence="7">The sequence shown here is derived from an EMBL/GenBank/DDBJ whole genome shotgun (WGS) entry which is preliminary data.</text>
</comment>
<dbReference type="Proteomes" id="UP000293398">
    <property type="component" value="Unassembled WGS sequence"/>
</dbReference>
<dbReference type="PIRSF" id="PIRSF500176">
    <property type="entry name" value="L_ASNase"/>
    <property type="match status" value="1"/>
</dbReference>
<gene>
    <name evidence="7" type="ORF">EV681_0842</name>
</gene>
<dbReference type="GO" id="GO:0006528">
    <property type="term" value="P:asparagine metabolic process"/>
    <property type="evidence" value="ECO:0007669"/>
    <property type="project" value="InterPro"/>
</dbReference>
<dbReference type="PRINTS" id="PR00139">
    <property type="entry name" value="ASNGLNASE"/>
</dbReference>
<proteinExistence type="inferred from homology"/>
<sequence>MSMSNTNSKPMISIGALGGTISMTGTPGSQGVSSNLGAEELAQSVPGLAQAATLNLHTLARIASGSIRFQHLFDTLAWAQQQIDQGAQGVVITQGTDTLEESAFLLDLFWDRREPLVLMGAMRNPQMPGADGSANLLAAVQVAADQHSCGRGVLVVMNDDIHEARRVRKMHTTHVEAFVSPVFGPVGVVQEGWVRYLRDTPETPRLPVPSAYDDKVLLLEHSLDDDPDIVSYALGAGYAGIVIAGFGSGHVSETLRDALVAAVAQVPVIMCSRTGAGSTTTAVYGYKGAEIDLQQHGILMGGWLCPRKARLLLCAAIWNGLSNEALGRLLTAWSK</sequence>
<dbReference type="GO" id="GO:0004067">
    <property type="term" value="F:asparaginase activity"/>
    <property type="evidence" value="ECO:0007669"/>
    <property type="project" value="UniProtKB-UniRule"/>
</dbReference>
<dbReference type="Gene3D" id="3.40.50.1170">
    <property type="entry name" value="L-asparaginase, N-terminal domain"/>
    <property type="match status" value="1"/>
</dbReference>
<accession>A0A4Q7VRC9</accession>
<evidence type="ECO:0000256" key="2">
    <source>
        <dbReference type="ARBA" id="ARBA00022801"/>
    </source>
</evidence>
<evidence type="ECO:0000256" key="4">
    <source>
        <dbReference type="PIRSR" id="PIRSR001220-2"/>
    </source>
</evidence>
<dbReference type="Pfam" id="PF00710">
    <property type="entry name" value="Asparaginase"/>
    <property type="match status" value="1"/>
</dbReference>
<dbReference type="InterPro" id="IPR037152">
    <property type="entry name" value="L-asparaginase_N_sf"/>
</dbReference>
<dbReference type="InterPro" id="IPR004550">
    <property type="entry name" value="AsnASE_II"/>
</dbReference>
<dbReference type="FunFam" id="3.40.50.1170:FF:000001">
    <property type="entry name" value="L-asparaginase 2"/>
    <property type="match status" value="1"/>
</dbReference>
<reference evidence="7 8" key="1">
    <citation type="submission" date="2019-02" db="EMBL/GenBank/DDBJ databases">
        <title>Genomic Encyclopedia of Type Strains, Phase IV (KMG-IV): sequencing the most valuable type-strain genomes for metagenomic binning, comparative biology and taxonomic classification.</title>
        <authorList>
            <person name="Goeker M."/>
        </authorList>
    </citation>
    <scope>NUCLEOTIDE SEQUENCE [LARGE SCALE GENOMIC DNA]</scope>
    <source>
        <strain evidence="7 8">DSM 23814</strain>
    </source>
</reference>
<dbReference type="PANTHER" id="PTHR11707">
    <property type="entry name" value="L-ASPARAGINASE"/>
    <property type="match status" value="1"/>
</dbReference>
<organism evidence="7 8">
    <name type="scientific">Advenella incenata</name>
    <dbReference type="NCBI Taxonomy" id="267800"/>
    <lineage>
        <taxon>Bacteria</taxon>
        <taxon>Pseudomonadati</taxon>
        <taxon>Pseudomonadota</taxon>
        <taxon>Betaproteobacteria</taxon>
        <taxon>Burkholderiales</taxon>
        <taxon>Alcaligenaceae</taxon>
    </lineage>
</organism>
<dbReference type="InterPro" id="IPR036152">
    <property type="entry name" value="Asp/glu_Ase-like_sf"/>
</dbReference>
<evidence type="ECO:0000256" key="3">
    <source>
        <dbReference type="PIRSR" id="PIRSR001220-1"/>
    </source>
</evidence>
<dbReference type="CDD" id="cd08964">
    <property type="entry name" value="L-asparaginase_II"/>
    <property type="match status" value="1"/>
</dbReference>
<evidence type="ECO:0000313" key="8">
    <source>
        <dbReference type="Proteomes" id="UP000293398"/>
    </source>
</evidence>
<evidence type="ECO:0000259" key="6">
    <source>
        <dbReference type="Pfam" id="PF17763"/>
    </source>
</evidence>
<evidence type="ECO:0000259" key="5">
    <source>
        <dbReference type="Pfam" id="PF00710"/>
    </source>
</evidence>
<protein>
    <submittedName>
        <fullName evidence="7">Asparaginase</fullName>
    </submittedName>
</protein>
<dbReference type="PROSITE" id="PS51732">
    <property type="entry name" value="ASN_GLN_ASE_3"/>
    <property type="match status" value="1"/>
</dbReference>
<comment type="similarity">
    <text evidence="1">Belongs to the asparaginase 1 family.</text>
</comment>
<dbReference type="SUPFAM" id="SSF53774">
    <property type="entry name" value="Glutaminase/Asparaginase"/>
    <property type="match status" value="1"/>
</dbReference>
<dbReference type="InterPro" id="IPR040919">
    <property type="entry name" value="Asparaginase_C"/>
</dbReference>
<dbReference type="EMBL" id="SHKO01000001">
    <property type="protein sequence ID" value="RZT99060.1"/>
    <property type="molecule type" value="Genomic_DNA"/>
</dbReference>
<feature type="domain" description="L-asparaginase N-terminal" evidence="5">
    <location>
        <begin position="12"/>
        <end position="199"/>
    </location>
</feature>
<dbReference type="SMART" id="SM00870">
    <property type="entry name" value="Asparaginase"/>
    <property type="match status" value="1"/>
</dbReference>
<keyword evidence="2" id="KW-0378">Hydrolase</keyword>
<dbReference type="PIRSF" id="PIRSF001220">
    <property type="entry name" value="L-ASNase_gatD"/>
    <property type="match status" value="1"/>
</dbReference>
<dbReference type="AlphaFoldDB" id="A0A4Q7VRC9"/>
<name>A0A4Q7VRC9_9BURK</name>
<feature type="active site" description="O-isoaspartyl threonine intermediate" evidence="3">
    <location>
        <position position="20"/>
    </location>
</feature>
<dbReference type="Gene3D" id="3.40.50.40">
    <property type="match status" value="1"/>
</dbReference>
<feature type="binding site" evidence="4">
    <location>
        <begin position="96"/>
        <end position="97"/>
    </location>
    <ligand>
        <name>substrate</name>
    </ligand>
</feature>
<dbReference type="Pfam" id="PF17763">
    <property type="entry name" value="Asparaginase_C"/>
    <property type="match status" value="1"/>
</dbReference>
<evidence type="ECO:0000313" key="7">
    <source>
        <dbReference type="EMBL" id="RZT99060.1"/>
    </source>
</evidence>